<keyword evidence="1 2" id="KW-0732">Signal</keyword>
<dbReference type="InterPro" id="IPR029050">
    <property type="entry name" value="Immunoprotect_excell_Ig-like"/>
</dbReference>
<gene>
    <name evidence="4" type="ORF">OG350_21275</name>
</gene>
<dbReference type="PROSITE" id="PS51257">
    <property type="entry name" value="PROKAR_LIPOPROTEIN"/>
    <property type="match status" value="1"/>
</dbReference>
<evidence type="ECO:0000256" key="2">
    <source>
        <dbReference type="SAM" id="SignalP"/>
    </source>
</evidence>
<evidence type="ECO:0000313" key="5">
    <source>
        <dbReference type="Proteomes" id="UP001622557"/>
    </source>
</evidence>
<dbReference type="Proteomes" id="UP001622557">
    <property type="component" value="Chromosome"/>
</dbReference>
<dbReference type="GeneID" id="97283010"/>
<evidence type="ECO:0000256" key="1">
    <source>
        <dbReference type="ARBA" id="ARBA00022729"/>
    </source>
</evidence>
<reference evidence="4 5" key="1">
    <citation type="submission" date="2022-10" db="EMBL/GenBank/DDBJ databases">
        <title>The complete genomes of actinobacterial strains from the NBC collection.</title>
        <authorList>
            <person name="Joergensen T.S."/>
            <person name="Alvarez Arevalo M."/>
            <person name="Sterndorff E.B."/>
            <person name="Faurdal D."/>
            <person name="Vuksanovic O."/>
            <person name="Mourched A.-S."/>
            <person name="Charusanti P."/>
            <person name="Shaw S."/>
            <person name="Blin K."/>
            <person name="Weber T."/>
        </authorList>
    </citation>
    <scope>NUCLEOTIDE SEQUENCE [LARGE SCALE GENOMIC DNA]</scope>
    <source>
        <strain evidence="4 5">NBC_00156</strain>
    </source>
</reference>
<protein>
    <submittedName>
        <fullName evidence="4">DUF4352 domain-containing protein</fullName>
    </submittedName>
</protein>
<proteinExistence type="predicted"/>
<dbReference type="RefSeq" id="WP_405448904.1">
    <property type="nucleotide sequence ID" value="NZ_CP108164.1"/>
</dbReference>
<organism evidence="4 5">
    <name type="scientific">Streptomyces achromogenes</name>
    <dbReference type="NCBI Taxonomy" id="67255"/>
    <lineage>
        <taxon>Bacteria</taxon>
        <taxon>Bacillati</taxon>
        <taxon>Actinomycetota</taxon>
        <taxon>Actinomycetes</taxon>
        <taxon>Kitasatosporales</taxon>
        <taxon>Streptomycetaceae</taxon>
        <taxon>Streptomyces</taxon>
    </lineage>
</organism>
<dbReference type="Pfam" id="PF11611">
    <property type="entry name" value="DUF4352"/>
    <property type="match status" value="1"/>
</dbReference>
<keyword evidence="5" id="KW-1185">Reference proteome</keyword>
<feature type="domain" description="DUF4352" evidence="3">
    <location>
        <begin position="66"/>
        <end position="179"/>
    </location>
</feature>
<name>A0ABZ1KQ21_STRAH</name>
<dbReference type="EMBL" id="CP108164">
    <property type="protein sequence ID" value="WTQ82675.1"/>
    <property type="molecule type" value="Genomic_DNA"/>
</dbReference>
<accession>A0ABZ1KQ21</accession>
<dbReference type="InterPro" id="IPR029051">
    <property type="entry name" value="DUF4352"/>
</dbReference>
<dbReference type="Gene3D" id="2.60.40.1240">
    <property type="match status" value="1"/>
</dbReference>
<feature type="chain" id="PRO_5046645544" evidence="2">
    <location>
        <begin position="21"/>
        <end position="192"/>
    </location>
</feature>
<evidence type="ECO:0000259" key="3">
    <source>
        <dbReference type="Pfam" id="PF11611"/>
    </source>
</evidence>
<feature type="signal peptide" evidence="2">
    <location>
        <begin position="1"/>
        <end position="20"/>
    </location>
</feature>
<evidence type="ECO:0000313" key="4">
    <source>
        <dbReference type="EMBL" id="WTQ82675.1"/>
    </source>
</evidence>
<sequence length="192" mass="20045">MSTRTIALAGALLAAAGVSACTSGSAKPSPTVTVTRTVTATPSSENAQSSSGVLKMGTRQAINDNANDVHITVQALEYQQPYQGPQPQKPDASQGGDIWATAEIKVCNISGPDINVSQTPWSLDYEDGTSIETTGLSGGDMPKPEFPMDKPVKAGRCAAGLIAYPVPSNKRPERIVYAPEGTEPIEWAVSKS</sequence>